<evidence type="ECO:0000313" key="2">
    <source>
        <dbReference type="EMBL" id="KKU26570.1"/>
    </source>
</evidence>
<dbReference type="Proteomes" id="UP000034175">
    <property type="component" value="Unassembled WGS sequence"/>
</dbReference>
<feature type="signal peptide" evidence="1">
    <location>
        <begin position="1"/>
        <end position="21"/>
    </location>
</feature>
<reference evidence="2 3" key="1">
    <citation type="journal article" date="2015" name="Nature">
        <title>rRNA introns, odd ribosomes, and small enigmatic genomes across a large radiation of phyla.</title>
        <authorList>
            <person name="Brown C.T."/>
            <person name="Hug L.A."/>
            <person name="Thomas B.C."/>
            <person name="Sharon I."/>
            <person name="Castelle C.J."/>
            <person name="Singh A."/>
            <person name="Wilkins M.J."/>
            <person name="Williams K.H."/>
            <person name="Banfield J.F."/>
        </authorList>
    </citation>
    <scope>NUCLEOTIDE SEQUENCE [LARGE SCALE GENOMIC DNA]</scope>
</reference>
<proteinExistence type="predicted"/>
<evidence type="ECO:0000313" key="3">
    <source>
        <dbReference type="Proteomes" id="UP000034175"/>
    </source>
</evidence>
<gene>
    <name evidence="2" type="ORF">UX39_C0008G0033</name>
</gene>
<sequence>MKYLALTLFASMLFMATTASAQNLESLGGQSGVLLVRTVPARPTPHQFVTVIIESFSIDLDRSNISWFLNNNLSKDASNQKTFSFKTGGPGSTSNILIVVKTFEGEVIQETLNIRPATVDVLWEAESYVPPFYKGKSLYPFQGTVKIVALPNIVTAGGGTLSAKNLVYNWKVDGHPATAASGYGKNFIFFRGDIPLKAANITVEVSSVDQSYVAEGNTVITPVQPGIVFYEDSPLLGVLQNRALFGNITLRDEEIKIVAIPYFVGVTEREGRGLSYNWRLNEQKITGSLDKSALSFRQEKESAGNARVSLEVSSPSRIFQTVTSEISLLFGNPAGVSIF</sequence>
<organism evidence="2 3">
    <name type="scientific">Candidatus Magasanikbacteria bacterium GW2011_GWA2_46_17</name>
    <dbReference type="NCBI Taxonomy" id="1619042"/>
    <lineage>
        <taxon>Bacteria</taxon>
        <taxon>Candidatus Magasanikiibacteriota</taxon>
    </lineage>
</organism>
<comment type="caution">
    <text evidence="2">The sequence shown here is derived from an EMBL/GenBank/DDBJ whole genome shotgun (WGS) entry which is preliminary data.</text>
</comment>
<feature type="chain" id="PRO_5002539499" evidence="1">
    <location>
        <begin position="22"/>
        <end position="339"/>
    </location>
</feature>
<name>A0A0G1S019_9BACT</name>
<protein>
    <submittedName>
        <fullName evidence="2">Uncharacterized protein</fullName>
    </submittedName>
</protein>
<keyword evidence="1" id="KW-0732">Signal</keyword>
<dbReference type="AlphaFoldDB" id="A0A0G1S019"/>
<accession>A0A0G1S019</accession>
<dbReference type="EMBL" id="LCMA01000008">
    <property type="protein sequence ID" value="KKU26570.1"/>
    <property type="molecule type" value="Genomic_DNA"/>
</dbReference>
<evidence type="ECO:0000256" key="1">
    <source>
        <dbReference type="SAM" id="SignalP"/>
    </source>
</evidence>